<reference evidence="1 2" key="1">
    <citation type="journal article" date="2015" name="Stand. Genomic Sci.">
        <title>Complete genome of Pseudomonas chlororaphis strain UFB2, a soil bacterium with antibacterial activity against bacterial canker pathogen of tomato.</title>
        <authorList>
            <person name="Deng P."/>
            <person name="Wang X."/>
            <person name="Baird S.M."/>
            <person name="Lu S.E."/>
        </authorList>
    </citation>
    <scope>NUCLEOTIDE SEQUENCE [LARGE SCALE GENOMIC DNA]</scope>
    <source>
        <strain evidence="1 2">UFB2</strain>
    </source>
</reference>
<dbReference type="PATRIC" id="fig|587753.11.peg.4355"/>
<accession>A0A0G3GGW4</accession>
<evidence type="ECO:0000313" key="2">
    <source>
        <dbReference type="Proteomes" id="UP000035212"/>
    </source>
</evidence>
<evidence type="ECO:0008006" key="3">
    <source>
        <dbReference type="Google" id="ProtNLM"/>
    </source>
</evidence>
<protein>
    <recommendedName>
        <fullName evidence="3">DUF3800 domain-containing protein</fullName>
    </recommendedName>
</protein>
<organism evidence="1 2">
    <name type="scientific">Pseudomonas chlororaphis</name>
    <dbReference type="NCBI Taxonomy" id="587753"/>
    <lineage>
        <taxon>Bacteria</taxon>
        <taxon>Pseudomonadati</taxon>
        <taxon>Pseudomonadota</taxon>
        <taxon>Gammaproteobacteria</taxon>
        <taxon>Pseudomonadales</taxon>
        <taxon>Pseudomonadaceae</taxon>
        <taxon>Pseudomonas</taxon>
    </lineage>
</organism>
<gene>
    <name evidence="1" type="ORF">VM99_21275</name>
</gene>
<proteinExistence type="predicted"/>
<sequence length="371" mass="42284">MDASKKPSPQITYFIDESGNTGDLITAGNKLEFGNQPYFGLGCIGVTDVDGFEKKVINLKNKHNIKSNDLKSTKIYKNKPKFILDLIKLIANDKIPFFVELVEKKFFIATNISFYLVWPPYFNIDDHEASNNMRNFFAQLITKNSPDDVFNTYFKACIERTKESLMAAFQALLDFGHSQPTDPIYQGFVKCVNESIDDFELIIKEEKSVEGAVKRFLPLPDTGKKGKEYWILPNYSSLTNLYARINHAHKGKVANIHLIHDEQAQYDEILDLAKKATEMLRNAREISPIANYNFLEQASLTFSKSEDNIGIQAADVLIGFLVRYAQEILCAKTDPVEELKEAFRIMAEAENFEKGYGVNYVWSHNEIVLPD</sequence>
<dbReference type="EMBL" id="CP011020">
    <property type="protein sequence ID" value="AKK00481.1"/>
    <property type="molecule type" value="Genomic_DNA"/>
</dbReference>
<dbReference type="AlphaFoldDB" id="A0A0G3GGW4"/>
<evidence type="ECO:0000313" key="1">
    <source>
        <dbReference type="EMBL" id="AKK00481.1"/>
    </source>
</evidence>
<reference evidence="2" key="2">
    <citation type="submission" date="2015-03" db="EMBL/GenBank/DDBJ databases">
        <authorList>
            <person name="Deng P."/>
            <person name="Lu S."/>
        </authorList>
    </citation>
    <scope>NUCLEOTIDE SEQUENCE [LARGE SCALE GENOMIC DNA]</scope>
    <source>
        <strain evidence="2">UFB2</strain>
    </source>
</reference>
<dbReference type="InterPro" id="IPR024524">
    <property type="entry name" value="DUF3800"/>
</dbReference>
<name>A0A0G3GGW4_9PSED</name>
<dbReference type="Pfam" id="PF12686">
    <property type="entry name" value="DUF3800"/>
    <property type="match status" value="1"/>
</dbReference>
<dbReference type="Proteomes" id="UP000035212">
    <property type="component" value="Chromosome"/>
</dbReference>